<feature type="repeat" description="PPR" evidence="2">
    <location>
        <begin position="136"/>
        <end position="170"/>
    </location>
</feature>
<dbReference type="EMBL" id="JAGGNH010000005">
    <property type="protein sequence ID" value="KAJ0971842.1"/>
    <property type="molecule type" value="Genomic_DNA"/>
</dbReference>
<evidence type="ECO:0000256" key="2">
    <source>
        <dbReference type="PROSITE-ProRule" id="PRU00708"/>
    </source>
</evidence>
<keyword evidence="1" id="KW-0677">Repeat</keyword>
<dbReference type="PANTHER" id="PTHR47926">
    <property type="entry name" value="PENTATRICOPEPTIDE REPEAT-CONTAINING PROTEIN"/>
    <property type="match status" value="1"/>
</dbReference>
<dbReference type="Pfam" id="PF13041">
    <property type="entry name" value="PPR_2"/>
    <property type="match status" value="3"/>
</dbReference>
<dbReference type="NCBIfam" id="TIGR00756">
    <property type="entry name" value="PPR"/>
    <property type="match status" value="4"/>
</dbReference>
<name>A0A9D5CEJ4_9LILI</name>
<keyword evidence="4" id="KW-1185">Reference proteome</keyword>
<evidence type="ECO:0000313" key="4">
    <source>
        <dbReference type="Proteomes" id="UP001085076"/>
    </source>
</evidence>
<gene>
    <name evidence="3" type="ORF">J5N97_019801</name>
</gene>
<dbReference type="GO" id="GO:0009451">
    <property type="term" value="P:RNA modification"/>
    <property type="evidence" value="ECO:0007669"/>
    <property type="project" value="InterPro"/>
</dbReference>
<dbReference type="Pfam" id="PF01535">
    <property type="entry name" value="PPR"/>
    <property type="match status" value="3"/>
</dbReference>
<accession>A0A9D5CEJ4</accession>
<dbReference type="InterPro" id="IPR046960">
    <property type="entry name" value="PPR_At4g14850-like_plant"/>
</dbReference>
<dbReference type="PANTHER" id="PTHR47926:SF423">
    <property type="entry name" value="REPEAT-CONTAINING PROTEIN, PUTATIVE-RELATED"/>
    <property type="match status" value="1"/>
</dbReference>
<proteinExistence type="predicted"/>
<reference evidence="3" key="2">
    <citation type="journal article" date="2022" name="Hortic Res">
        <title>The genome of Dioscorea zingiberensis sheds light on the biosynthesis, origin and evolution of the medicinally important diosgenin saponins.</title>
        <authorList>
            <person name="Li Y."/>
            <person name="Tan C."/>
            <person name="Li Z."/>
            <person name="Guo J."/>
            <person name="Li S."/>
            <person name="Chen X."/>
            <person name="Wang C."/>
            <person name="Dai X."/>
            <person name="Yang H."/>
            <person name="Song W."/>
            <person name="Hou L."/>
            <person name="Xu J."/>
            <person name="Tong Z."/>
            <person name="Xu A."/>
            <person name="Yuan X."/>
            <person name="Wang W."/>
            <person name="Yang Q."/>
            <person name="Chen L."/>
            <person name="Sun Z."/>
            <person name="Wang K."/>
            <person name="Pan B."/>
            <person name="Chen J."/>
            <person name="Bao Y."/>
            <person name="Liu F."/>
            <person name="Qi X."/>
            <person name="Gang D.R."/>
            <person name="Wen J."/>
            <person name="Li J."/>
        </authorList>
    </citation>
    <scope>NUCLEOTIDE SEQUENCE</scope>
    <source>
        <strain evidence="3">Dzin_1.0</strain>
    </source>
</reference>
<protein>
    <recommendedName>
        <fullName evidence="5">Pentatricopeptide repeat-containing protein</fullName>
    </recommendedName>
</protein>
<evidence type="ECO:0000313" key="3">
    <source>
        <dbReference type="EMBL" id="KAJ0971842.1"/>
    </source>
</evidence>
<evidence type="ECO:0000256" key="1">
    <source>
        <dbReference type="ARBA" id="ARBA00022737"/>
    </source>
</evidence>
<dbReference type="InterPro" id="IPR011990">
    <property type="entry name" value="TPR-like_helical_dom_sf"/>
</dbReference>
<dbReference type="FunFam" id="1.25.40.10:FF:000511">
    <property type="entry name" value="Pentatricopeptide repeat-containing protein"/>
    <property type="match status" value="1"/>
</dbReference>
<feature type="repeat" description="PPR" evidence="2">
    <location>
        <begin position="245"/>
        <end position="279"/>
    </location>
</feature>
<dbReference type="OrthoDB" id="1913111at2759"/>
<dbReference type="Gene3D" id="1.25.40.10">
    <property type="entry name" value="Tetratricopeptide repeat domain"/>
    <property type="match status" value="6"/>
</dbReference>
<dbReference type="Proteomes" id="UP001085076">
    <property type="component" value="Miscellaneous, Linkage group lg05"/>
</dbReference>
<dbReference type="GO" id="GO:0003723">
    <property type="term" value="F:RNA binding"/>
    <property type="evidence" value="ECO:0007669"/>
    <property type="project" value="InterPro"/>
</dbReference>
<organism evidence="3 4">
    <name type="scientific">Dioscorea zingiberensis</name>
    <dbReference type="NCBI Taxonomy" id="325984"/>
    <lineage>
        <taxon>Eukaryota</taxon>
        <taxon>Viridiplantae</taxon>
        <taxon>Streptophyta</taxon>
        <taxon>Embryophyta</taxon>
        <taxon>Tracheophyta</taxon>
        <taxon>Spermatophyta</taxon>
        <taxon>Magnoliopsida</taxon>
        <taxon>Liliopsida</taxon>
        <taxon>Dioscoreales</taxon>
        <taxon>Dioscoreaceae</taxon>
        <taxon>Dioscorea</taxon>
    </lineage>
</organism>
<reference evidence="3" key="1">
    <citation type="submission" date="2021-03" db="EMBL/GenBank/DDBJ databases">
        <authorList>
            <person name="Li Z."/>
            <person name="Yang C."/>
        </authorList>
    </citation>
    <scope>NUCLEOTIDE SEQUENCE</scope>
    <source>
        <strain evidence="3">Dzin_1.0</strain>
        <tissue evidence="3">Leaf</tissue>
    </source>
</reference>
<feature type="repeat" description="PPR" evidence="2">
    <location>
        <begin position="576"/>
        <end position="610"/>
    </location>
</feature>
<dbReference type="PROSITE" id="PS51375">
    <property type="entry name" value="PPR"/>
    <property type="match status" value="6"/>
</dbReference>
<feature type="repeat" description="PPR" evidence="2">
    <location>
        <begin position="474"/>
        <end position="508"/>
    </location>
</feature>
<feature type="repeat" description="PPR" evidence="2">
    <location>
        <begin position="36"/>
        <end position="70"/>
    </location>
</feature>
<dbReference type="FunFam" id="1.25.40.10:FF:001096">
    <property type="entry name" value="Pentatricopeptide repeat-containing protein"/>
    <property type="match status" value="1"/>
</dbReference>
<sequence length="698" mass="77797">MRSSAYLLPSTAGPSSSVANQLKSTGKVFDEIPQRATAAFNSRIAAYAKQGHTGYACAFLRWMLAGGIRPTSFTFAPILSSQLFDFRQGWQLHSLILKTGLFYAEPFSSTALLDFFGRKGRCEDALKLFDEIPQRTVVTWNSLISRFSQHGFAKDAIIIFRNLLRSEIRPSECSFIGVLSVFRSSETSENCCLLCFKLEYQVHGLMIKTSMDSYIEVLNALMNLYSNCSSVCVVERLFSKSPVRDVVTWNTMIVTFVKGGTPERALELFLAMQFEGPSPNESTFTSIIGACSNLDTPKCGEFIHAKAIKYNISTGVYVGSSLVSFYARCGNLNNAHVVFSEICDKNIVCWNALISGCSNDDTGASVALLKEMLLSGILPNEFTFSSGLKRISILELTQLHSLITKMGYDSNKYVMSSVIASYDAHGIIPDALACDRTSVIGSHAVATNAIAAIYNRQGRFHETKQLLSRVQNPDAISWNILLAACSRNEDYFEAFQLFKHMQSEGFLMDNYTAVSLLSICSNINRLDLGSSLHALITKTNSGHSEVFVNNVLLDMYAKCGSLDYALRVFEEMTERNLISWTALISGLGLHGRIHEALERFKQMELEGFKPDSVTLMAILSGCRHNGLVEEGMYLFNRMTSVYEIEPDMDHYVCVLDLLCRYGHLKEAEHVITNMPFRPNAVIWRIFLQGCKRYGNILG</sequence>
<dbReference type="InterPro" id="IPR002885">
    <property type="entry name" value="PPR_rpt"/>
</dbReference>
<dbReference type="AlphaFoldDB" id="A0A9D5CEJ4"/>
<evidence type="ECO:0008006" key="5">
    <source>
        <dbReference type="Google" id="ProtNLM"/>
    </source>
</evidence>
<feature type="repeat" description="PPR" evidence="2">
    <location>
        <begin position="545"/>
        <end position="575"/>
    </location>
</feature>
<comment type="caution">
    <text evidence="3">The sequence shown here is derived from an EMBL/GenBank/DDBJ whole genome shotgun (WGS) entry which is preliminary data.</text>
</comment>